<protein>
    <submittedName>
        <fullName evidence="2">Uncharacterized protein</fullName>
    </submittedName>
</protein>
<comment type="caution">
    <text evidence="2">The sequence shown here is derived from an EMBL/GenBank/DDBJ whole genome shotgun (WGS) entry which is preliminary data.</text>
</comment>
<evidence type="ECO:0000313" key="2">
    <source>
        <dbReference type="EMBL" id="NWK56664.1"/>
    </source>
</evidence>
<evidence type="ECO:0000256" key="1">
    <source>
        <dbReference type="SAM" id="SignalP"/>
    </source>
</evidence>
<evidence type="ECO:0000313" key="3">
    <source>
        <dbReference type="Proteomes" id="UP000557872"/>
    </source>
</evidence>
<dbReference type="RefSeq" id="WP_178933464.1">
    <property type="nucleotide sequence ID" value="NZ_JACBAZ010000005.1"/>
</dbReference>
<keyword evidence="3" id="KW-1185">Reference proteome</keyword>
<name>A0A851GR37_9BACT</name>
<dbReference type="AlphaFoldDB" id="A0A851GR37"/>
<sequence length="253" mass="28797">MKAPTLLAIGFSACCCPLLTLADNSQTKELETAQNRKEDALIRSMLNQDWDKQSFSFPKIILASSKKKVIPIDQGNPTHTAILKAIQEATQRTIRDLNQTPLKQIKRINEVSRLAEDILCKHLNAQKSLQCCIPLNSQGHAQRSGYPDLWITHTGQNGKTTHIYLDPKLYQRDSETSTLRTFYFKPRSSTLKVQHHAIHLLLGIQHNGNQGSWHFEHGTLCDLSELKVRFKAEFQASNRDIYRKPAIIQRSDD</sequence>
<feature type="chain" id="PRO_5032499609" evidence="1">
    <location>
        <begin position="23"/>
        <end position="253"/>
    </location>
</feature>
<organism evidence="2 3">
    <name type="scientific">Oceaniferula marina</name>
    <dbReference type="NCBI Taxonomy" id="2748318"/>
    <lineage>
        <taxon>Bacteria</taxon>
        <taxon>Pseudomonadati</taxon>
        <taxon>Verrucomicrobiota</taxon>
        <taxon>Verrucomicrobiia</taxon>
        <taxon>Verrucomicrobiales</taxon>
        <taxon>Verrucomicrobiaceae</taxon>
        <taxon>Oceaniferula</taxon>
    </lineage>
</organism>
<dbReference type="EMBL" id="JACBAZ010000005">
    <property type="protein sequence ID" value="NWK56664.1"/>
    <property type="molecule type" value="Genomic_DNA"/>
</dbReference>
<gene>
    <name evidence="2" type="ORF">HW115_13660</name>
</gene>
<dbReference type="Proteomes" id="UP000557872">
    <property type="component" value="Unassembled WGS sequence"/>
</dbReference>
<reference evidence="2 3" key="1">
    <citation type="submission" date="2020-07" db="EMBL/GenBank/DDBJ databases">
        <title>Roseicoccus Jingziensis gen. nov., sp. nov., isolated from coastal seawater.</title>
        <authorList>
            <person name="Feng X."/>
        </authorList>
    </citation>
    <scope>NUCLEOTIDE SEQUENCE [LARGE SCALE GENOMIC DNA]</scope>
    <source>
        <strain evidence="2 3">N1E253</strain>
    </source>
</reference>
<keyword evidence="1" id="KW-0732">Signal</keyword>
<accession>A0A851GR37</accession>
<proteinExistence type="predicted"/>
<feature type="signal peptide" evidence="1">
    <location>
        <begin position="1"/>
        <end position="22"/>
    </location>
</feature>